<feature type="domain" description="SF3 helicase" evidence="65">
    <location>
        <begin position="1186"/>
        <end position="1345"/>
    </location>
</feature>
<evidence type="ECO:0000256" key="16">
    <source>
        <dbReference type="ARBA" id="ARBA00022561"/>
    </source>
</evidence>
<evidence type="ECO:0000256" key="25">
    <source>
        <dbReference type="ARBA" id="ARBA00022707"/>
    </source>
</evidence>
<keyword evidence="41 62" id="KW-1164">Virus endocytosis by host</keyword>
<keyword evidence="54 62" id="KW-1160">Virus entry into host cell</keyword>
<accession>A0A0U1YYL5</accession>
<dbReference type="GO" id="GO:0039520">
    <property type="term" value="P:symbiont-mediated activation of host autophagy"/>
    <property type="evidence" value="ECO:0007669"/>
    <property type="project" value="UniProtKB-KW"/>
</dbReference>
<keyword evidence="51 62" id="KW-1172">Pore-mediated penetration of viral genome into host cell</keyword>
<evidence type="ECO:0000256" key="38">
    <source>
        <dbReference type="ARBA" id="ARBA00022844"/>
    </source>
</evidence>
<dbReference type="GO" id="GO:0003968">
    <property type="term" value="F:RNA-directed RNA polymerase activity"/>
    <property type="evidence" value="ECO:0007669"/>
    <property type="project" value="UniProtKB-KW"/>
</dbReference>
<dbReference type="SUPFAM" id="SSF88633">
    <property type="entry name" value="Positive stranded ssRNA viruses"/>
    <property type="match status" value="2"/>
</dbReference>
<dbReference type="Pfam" id="PF00947">
    <property type="entry name" value="Pico_P2A"/>
    <property type="match status" value="1"/>
</dbReference>
<evidence type="ECO:0000256" key="12">
    <source>
        <dbReference type="ARBA" id="ARBA00022488"/>
    </source>
</evidence>
<keyword evidence="38 62" id="KW-0946">Virion</keyword>
<evidence type="ECO:0000313" key="67">
    <source>
        <dbReference type="EMBL" id="AJO54282.1"/>
    </source>
</evidence>
<dbReference type="PROSITE" id="PS50507">
    <property type="entry name" value="RDRP_SSRNA_POS"/>
    <property type="match status" value="1"/>
</dbReference>
<dbReference type="InterPro" id="IPR000081">
    <property type="entry name" value="Peptidase_C3"/>
</dbReference>
<comment type="function">
    <text evidence="62">Capsid protein VP4: Lies on the inner surface of the capsid shell. After binding to the host receptor, the capsid undergoes conformational changes. Capsid protein VP4 is released, Capsid protein VP1 N-terminus is externalized, and together, they shape a pore in the host membrane through which the viral genome is translocated into the host cell cytoplasm.</text>
</comment>
<evidence type="ECO:0000256" key="21">
    <source>
        <dbReference type="ARBA" id="ARBA00022670"/>
    </source>
</evidence>
<evidence type="ECO:0000256" key="10">
    <source>
        <dbReference type="ARBA" id="ARBA00022482"/>
    </source>
</evidence>
<keyword evidence="37" id="KW-0460">Magnesium</keyword>
<comment type="cofactor">
    <cofactor evidence="1">
        <name>Mg(2+)</name>
        <dbReference type="ChEBI" id="CHEBI:18420"/>
    </cofactor>
</comment>
<keyword evidence="32 62" id="KW-0347">Helicase</keyword>
<keyword evidence="40 62" id="KW-0694">RNA-binding</keyword>
<dbReference type="InterPro" id="IPR009003">
    <property type="entry name" value="Peptidase_S1_PA"/>
</dbReference>
<evidence type="ECO:0000256" key="59">
    <source>
        <dbReference type="ARBA" id="ARBA00046779"/>
    </source>
</evidence>
<keyword evidence="45 62" id="KW-1072">Activation of host autophagy by virus</keyword>
<keyword evidence="34 62" id="KW-1193">Eukaryotic host translation shutoff by virus</keyword>
<dbReference type="Gene3D" id="3.30.70.270">
    <property type="match status" value="1"/>
</dbReference>
<dbReference type="SUPFAM" id="SSF89043">
    <property type="entry name" value="Soluble domain of poliovirus core protein 3a"/>
    <property type="match status" value="1"/>
</dbReference>
<keyword evidence="46 62" id="KW-0406">Ion transport</keyword>
<comment type="function">
    <text evidence="57">Localizes the viral replication complex to the surface of membranous vesicles. It inhibits host cell endoplasmic reticulum-to-Golgi apparatus transport and causes the disassembly of the Golgi complex, possibly through GBF1 interaction. This would result in depletion of MHC, trail receptors and IFN receptors at the host cell surface. Plays an essential role in viral RNA replication by recruiting ACBD3 and PI4KB at the viral replication sites, thereby allowing the formation of the rearranged membranous structures where viral replication takes place.</text>
</comment>
<evidence type="ECO:0000256" key="15">
    <source>
        <dbReference type="ARBA" id="ARBA00022557"/>
    </source>
</evidence>
<dbReference type="GO" id="GO:0039522">
    <property type="term" value="P:symbiont-mediated suppression of host mRNA export from nucleus"/>
    <property type="evidence" value="ECO:0007669"/>
    <property type="project" value="UniProtKB-KW"/>
</dbReference>
<evidence type="ECO:0000256" key="8">
    <source>
        <dbReference type="ARBA" id="ARBA00011647"/>
    </source>
</evidence>
<dbReference type="GO" id="GO:0017111">
    <property type="term" value="F:ribonucleoside triphosphate phosphatase activity"/>
    <property type="evidence" value="ECO:0007669"/>
    <property type="project" value="UniProtKB-EC"/>
</dbReference>
<dbReference type="Proteomes" id="UP000145721">
    <property type="component" value="Genome"/>
</dbReference>
<comment type="function">
    <text evidence="62">Protein 3A: Localizes the viral replication complex to the surface of membranous vesicles. It inhibits host cell endoplasmic reticulum-to-Golgi apparatus transport and causes the disassembly of the Golgi complex, possibly through GBF1 interaction. This would result in depletion of MHC, trail receptors and IFN receptors at the host cell surface.</text>
</comment>
<protein>
    <recommendedName>
        <fullName evidence="62">Genome polyprotein</fullName>
    </recommendedName>
    <component>
        <recommendedName>
            <fullName evidence="62">P3</fullName>
        </recommendedName>
    </component>
    <component>
        <recommendedName>
            <fullName evidence="62">Protein 3AB</fullName>
        </recommendedName>
    </component>
    <component>
        <recommendedName>
            <fullName evidence="62">P2</fullName>
        </recommendedName>
    </component>
    <component>
        <recommendedName>
            <fullName evidence="62">P1</fullName>
        </recommendedName>
    </component>
    <component>
        <recommendedName>
            <fullName evidence="62">Capsid protein VP0</fullName>
        </recommendedName>
        <alternativeName>
            <fullName evidence="62">VP4-VP2</fullName>
        </alternativeName>
    </component>
    <component>
        <recommendedName>
            <fullName evidence="62">Capsid protein VP4</fullName>
        </recommendedName>
        <alternativeName>
            <fullName evidence="62">P1A</fullName>
        </alternativeName>
        <alternativeName>
            <fullName evidence="62">Virion protein 4</fullName>
        </alternativeName>
    </component>
    <component>
        <recommendedName>
            <fullName evidence="62">Capsid protein VP2</fullName>
        </recommendedName>
        <alternativeName>
            <fullName evidence="62">P1B</fullName>
        </alternativeName>
        <alternativeName>
            <fullName evidence="62">Virion protein 2</fullName>
        </alternativeName>
    </component>
    <component>
        <recommendedName>
            <fullName evidence="62">Capsid protein VP3</fullName>
        </recommendedName>
        <alternativeName>
            <fullName evidence="62">P1C</fullName>
        </alternativeName>
        <alternativeName>
            <fullName evidence="62">Virion protein 3</fullName>
        </alternativeName>
    </component>
    <component>
        <recommendedName>
            <fullName evidence="62">Capsid protein VP1</fullName>
        </recommendedName>
        <alternativeName>
            <fullName evidence="62">P1D</fullName>
        </alternativeName>
        <alternativeName>
            <fullName evidence="62">Virion protein 1</fullName>
        </alternativeName>
    </component>
    <component>
        <recommendedName>
            <fullName evidence="62">Protease 2A</fullName>
            <shortName evidence="62">P2A</shortName>
            <ecNumber evidence="62">3.4.22.29</ecNumber>
        </recommendedName>
        <alternativeName>
            <fullName evidence="62">Picornain 2A</fullName>
        </alternativeName>
        <alternativeName>
            <fullName evidence="62">Protein 2A</fullName>
        </alternativeName>
    </component>
    <component>
        <recommendedName>
            <fullName evidence="62">Protein 2B</fullName>
            <shortName evidence="62">P2B</shortName>
        </recommendedName>
    </component>
    <component>
        <recommendedName>
            <fullName evidence="62">Protein 2C</fullName>
            <shortName evidence="62">P2C</shortName>
            <ecNumber evidence="62">3.6.1.15</ecNumber>
        </recommendedName>
    </component>
    <component>
        <recommendedName>
            <fullName evidence="62">Protein 3A</fullName>
            <shortName evidence="62">P3A</shortName>
        </recommendedName>
    </component>
    <component>
        <recommendedName>
            <fullName evidence="62">Viral protein genome-linked</fullName>
            <shortName evidence="62">VPg</shortName>
        </recommendedName>
        <alternativeName>
            <fullName evidence="62">Protein 3B</fullName>
            <shortName evidence="62">P3B</shortName>
        </alternativeName>
    </component>
    <component>
        <recommendedName>
            <fullName evidence="62">Protein 3CD</fullName>
            <ecNumber evidence="62">3.4.22.28</ecNumber>
        </recommendedName>
    </component>
    <component>
        <recommendedName>
            <fullName evidence="62">Protease 3C</fullName>
            <shortName evidence="62">P3C</shortName>
        </recommendedName>
    </component>
    <component>
        <recommendedName>
            <fullName evidence="62">RNA-directed RNA polymerase</fullName>
            <shortName evidence="62">RdRp</shortName>
            <ecNumber evidence="62">2.7.7.48</ecNumber>
        </recommendedName>
        <alternativeName>
            <fullName evidence="62">3D polymerase</fullName>
            <shortName evidence="62">3Dpol</shortName>
        </alternativeName>
        <alternativeName>
            <fullName evidence="62">Protein 3D</fullName>
            <shortName evidence="62">3D</shortName>
        </alternativeName>
    </component>
</protein>
<evidence type="ECO:0000256" key="36">
    <source>
        <dbReference type="ARBA" id="ARBA00022840"/>
    </source>
</evidence>
<evidence type="ECO:0000256" key="30">
    <source>
        <dbReference type="ARBA" id="ARBA00022801"/>
    </source>
</evidence>
<dbReference type="GO" id="GO:0034220">
    <property type="term" value="P:monoatomic ion transmembrane transport"/>
    <property type="evidence" value="ECO:0007669"/>
    <property type="project" value="UniProtKB-KW"/>
</dbReference>
<comment type="catalytic activity">
    <reaction evidence="56 62">
        <text>Selective cleavage of Tyr-|-Gly bond in the picornavirus polyprotein.</text>
        <dbReference type="EC" id="3.4.22.29"/>
    </reaction>
</comment>
<keyword evidence="50 62" id="KW-1262">Eukaryotic host gene expression shutoff by virus</keyword>
<evidence type="ECO:0000256" key="20">
    <source>
        <dbReference type="ARBA" id="ARBA00022632"/>
    </source>
</evidence>
<comment type="function">
    <text evidence="62">Protein 3AB: Localizes the viral replication complex to the surface of membranous vesicles. Together with protein 3CD binds the Cis-Active RNA Element (CRE) which is involved in RNA synthesis initiation. Acts as a cofactor to stimulate the activity of 3D polymerase, maybe through a nucleid acid chaperone activity.</text>
</comment>
<dbReference type="InterPro" id="IPR044067">
    <property type="entry name" value="PCV_3C_PRO"/>
</dbReference>
<evidence type="ECO:0000256" key="4">
    <source>
        <dbReference type="ARBA" id="ARBA00004328"/>
    </source>
</evidence>
<dbReference type="InterPro" id="IPR059138">
    <property type="entry name" value="Pico_VP1"/>
</dbReference>
<comment type="subunit">
    <text evidence="7">Interacts with capsid protein VP1 and capsid protein VP3 to form heterotrimeric protomers.</text>
</comment>
<keyword evidence="10 62" id="KW-1113">Inhibition of host RLR pathway by virus</keyword>
<comment type="catalytic activity">
    <reaction evidence="60 62">
        <text>a ribonucleoside 5'-triphosphate + H2O = a ribonucleoside 5'-diphosphate + phosphate + H(+)</text>
        <dbReference type="Rhea" id="RHEA:23680"/>
        <dbReference type="ChEBI" id="CHEBI:15377"/>
        <dbReference type="ChEBI" id="CHEBI:15378"/>
        <dbReference type="ChEBI" id="CHEBI:43474"/>
        <dbReference type="ChEBI" id="CHEBI:57930"/>
        <dbReference type="ChEBI" id="CHEBI:61557"/>
        <dbReference type="EC" id="3.6.1.15"/>
    </reaction>
</comment>
<dbReference type="Pfam" id="PF08727">
    <property type="entry name" value="P3A"/>
    <property type="match status" value="1"/>
</dbReference>
<evidence type="ECO:0000256" key="47">
    <source>
        <dbReference type="ARBA" id="ARBA00023136"/>
    </source>
</evidence>
<comment type="subunit">
    <text evidence="8">Interacts with protein 3CD.</text>
</comment>
<evidence type="ECO:0000256" key="9">
    <source>
        <dbReference type="ARBA" id="ARBA00022448"/>
    </source>
</evidence>
<keyword evidence="43 62" id="KW-1190">Host gene expression shutoff by virus</keyword>
<comment type="function">
    <text evidence="62">Capsid protein VP3: Forms an icosahedral capsid of pseudo T=3 symmetry with capsid proteins VP2 and VP3. The capsid is 300 Angstroms in diameter, composed of 60 copies of each capsid protein and enclosing the viral positive strand RNA genome.</text>
</comment>
<dbReference type="FunFam" id="2.40.10.10:FF:000020">
    <property type="entry name" value="Genome polyprotein"/>
    <property type="match status" value="1"/>
</dbReference>
<keyword evidence="12 62" id="KW-1036">Host cytoplasmic vesicle</keyword>
<dbReference type="InterPro" id="IPR000199">
    <property type="entry name" value="Peptidase_C3A/C3B_picornavir"/>
</dbReference>
<dbReference type="GO" id="GO:0008270">
    <property type="term" value="F:zinc ion binding"/>
    <property type="evidence" value="ECO:0007669"/>
    <property type="project" value="UniProtKB-KW"/>
</dbReference>
<dbReference type="InterPro" id="IPR002527">
    <property type="entry name" value="Pico_P2B"/>
</dbReference>
<evidence type="ECO:0000256" key="5">
    <source>
        <dbReference type="ARBA" id="ARBA00008303"/>
    </source>
</evidence>
<dbReference type="GO" id="GO:0003724">
    <property type="term" value="F:RNA helicase activity"/>
    <property type="evidence" value="ECO:0007669"/>
    <property type="project" value="InterPro"/>
</dbReference>
<dbReference type="EC" id="3.4.22.28" evidence="62"/>
<keyword evidence="53 62" id="KW-0449">Lipoprotein</keyword>
<dbReference type="InterPro" id="IPR036203">
    <property type="entry name" value="P3A_soluble_dom"/>
</dbReference>
<dbReference type="InterPro" id="IPR007094">
    <property type="entry name" value="RNA-dir_pol_PSvirus"/>
</dbReference>
<evidence type="ECO:0000256" key="63">
    <source>
        <dbReference type="SAM" id="MobiDB-lite"/>
    </source>
</evidence>
<dbReference type="GO" id="GO:0039694">
    <property type="term" value="P:viral RNA genome replication"/>
    <property type="evidence" value="ECO:0007669"/>
    <property type="project" value="InterPro"/>
</dbReference>
<keyword evidence="49 62" id="KW-1035">Host cytoplasm</keyword>
<keyword evidence="19 62" id="KW-1162">Viral penetration into host cytoplasm</keyword>
<dbReference type="EC" id="3.4.22.29" evidence="62"/>
<keyword evidence="26" id="KW-0479">Metal-binding</keyword>
<comment type="catalytic activity">
    <reaction evidence="62">
        <text>RNA(n) + a ribonucleoside 5'-triphosphate = RNA(n+1) + diphosphate</text>
        <dbReference type="Rhea" id="RHEA:21248"/>
        <dbReference type="Rhea" id="RHEA-COMP:14527"/>
        <dbReference type="Rhea" id="RHEA-COMP:17342"/>
        <dbReference type="ChEBI" id="CHEBI:33019"/>
        <dbReference type="ChEBI" id="CHEBI:61557"/>
        <dbReference type="ChEBI" id="CHEBI:140395"/>
        <dbReference type="EC" id="2.7.7.48"/>
    </reaction>
</comment>
<dbReference type="InterPro" id="IPR043128">
    <property type="entry name" value="Rev_trsase/Diguanyl_cyclase"/>
</dbReference>
<evidence type="ECO:0000256" key="52">
    <source>
        <dbReference type="ARBA" id="ARBA00023280"/>
    </source>
</evidence>
<evidence type="ECO:0000256" key="45">
    <source>
        <dbReference type="ARBA" id="ARBA00023050"/>
    </source>
</evidence>
<comment type="function">
    <text evidence="62">Capsid protein VP1: Forms an icosahedral capsid of pseudo T=3 symmetry with capsid proteins VP2 and VP3. The capsid is 300 Angstroms in diameter, composed of 60 copies of each capsid protein and enclosing the viral positive strand RNA genome. Capsid protein VP1 mainly forms the vertices of the capsid. Capsid protein VP1 interacts with host cell receptor to provide virion attachment to target host cells. This attachment induces virion internalization. Tyrosine kinases are probably involved in the entry process. After binding to its receptor, the capsid undergoes conformational changes. Capsid protein VP1 N-terminus (that contains an amphipathic alpha-helix) and capsid protein VP4 are externalized. Together, they shape a pore in the host membrane through which viral genome is translocated to host cell cytoplasm. After genome has been released, the channel shrinks.</text>
</comment>
<dbReference type="Pfam" id="PF22663">
    <property type="entry name" value="Rhv_5"/>
    <property type="match status" value="1"/>
</dbReference>
<comment type="function">
    <text evidence="62">Capsid protein VP2: Forms an icosahedral capsid of pseudo T=3 symmetry with capsid proteins VP2 and VP3. The capsid is 300 Angstroms in diameter, composed of 60 copies of each capsid protein and enclosing the viral positive strand RNA genome.</text>
</comment>
<dbReference type="CDD" id="cd00205">
    <property type="entry name" value="rhv_like"/>
    <property type="match status" value="3"/>
</dbReference>
<evidence type="ECO:0000256" key="48">
    <source>
        <dbReference type="ARBA" id="ARBA00023197"/>
    </source>
</evidence>
<evidence type="ECO:0000256" key="51">
    <source>
        <dbReference type="ARBA" id="ARBA00023255"/>
    </source>
</evidence>
<feature type="domain" description="RdRp catalytic" evidence="64">
    <location>
        <begin position="1919"/>
        <end position="2032"/>
    </location>
</feature>
<evidence type="ECO:0000256" key="11">
    <source>
        <dbReference type="ARBA" id="ARBA00022484"/>
    </source>
</evidence>
<keyword evidence="48 62" id="KW-1099">Inhibition of host mRNA nuclear export by virus</keyword>
<evidence type="ECO:0000256" key="6">
    <source>
        <dbReference type="ARBA" id="ARBA00011124"/>
    </source>
</evidence>
<evidence type="ECO:0000256" key="40">
    <source>
        <dbReference type="ARBA" id="ARBA00022884"/>
    </source>
</evidence>
<evidence type="ECO:0000256" key="32">
    <source>
        <dbReference type="ARBA" id="ARBA00022806"/>
    </source>
</evidence>
<dbReference type="Pfam" id="PF02226">
    <property type="entry name" value="Pico_P1A"/>
    <property type="match status" value="1"/>
</dbReference>
<keyword evidence="24 62" id="KW-1143">T=pseudo3 icosahedral capsid protein</keyword>
<comment type="subunit">
    <text evidence="59">Homohexamer; forms a hexameric ring structure with 6-fold symmetry characteristic of AAA+ ATPases. Interacts (via N-terminus) with host RTN3 (via reticulon domain); this interaction is important for viral replication. Interacts with capsid protein VP3; this interaction may be important for virion morphogenesis.</text>
</comment>
<dbReference type="GO" id="GO:0044694">
    <property type="term" value="P:symbiont genome entry into host cell via pore formation in plasma membrane"/>
    <property type="evidence" value="ECO:0007669"/>
    <property type="project" value="UniProtKB-KW"/>
</dbReference>
<dbReference type="InterPro" id="IPR033703">
    <property type="entry name" value="Rhv-like"/>
</dbReference>
<dbReference type="Gene3D" id="2.40.10.10">
    <property type="entry name" value="Trypsin-like serine proteases"/>
    <property type="match status" value="4"/>
</dbReference>
<dbReference type="Pfam" id="PF00910">
    <property type="entry name" value="RNA_helicase"/>
    <property type="match status" value="1"/>
</dbReference>
<evidence type="ECO:0000256" key="7">
    <source>
        <dbReference type="ARBA" id="ARBA00011474"/>
    </source>
</evidence>
<evidence type="ECO:0000256" key="56">
    <source>
        <dbReference type="ARBA" id="ARBA00024513"/>
    </source>
</evidence>
<keyword evidence="33" id="KW-0788">Thiol protease</keyword>
<evidence type="ECO:0000256" key="44">
    <source>
        <dbReference type="ARBA" id="ARBA00023039"/>
    </source>
</evidence>
<comment type="similarity">
    <text evidence="5 62">Belongs to the picornaviruses polyprotein family.</text>
</comment>
<dbReference type="GO" id="GO:0004197">
    <property type="term" value="F:cysteine-type endopeptidase activity"/>
    <property type="evidence" value="ECO:0007669"/>
    <property type="project" value="UniProtKB-EC"/>
</dbReference>
<dbReference type="GO" id="GO:0075509">
    <property type="term" value="P:endocytosis involved in viral entry into host cell"/>
    <property type="evidence" value="ECO:0007669"/>
    <property type="project" value="UniProtKB-KW"/>
</dbReference>
<evidence type="ECO:0000256" key="37">
    <source>
        <dbReference type="ARBA" id="ARBA00022842"/>
    </source>
</evidence>
<dbReference type="InterPro" id="IPR027417">
    <property type="entry name" value="P-loop_NTPase"/>
</dbReference>
<keyword evidence="25 62" id="KW-0519">Myristate</keyword>
<keyword evidence="55 62" id="KW-0407">Ion channel</keyword>
<dbReference type="PROSITE" id="PS51218">
    <property type="entry name" value="SF3_HELICASE_2"/>
    <property type="match status" value="1"/>
</dbReference>
<dbReference type="GO" id="GO:0019062">
    <property type="term" value="P:virion attachment to host cell"/>
    <property type="evidence" value="ECO:0007669"/>
    <property type="project" value="UniProtKB-KW"/>
</dbReference>
<keyword evidence="11 62" id="KW-0696">RNA-directed RNA polymerase</keyword>
<evidence type="ECO:0000256" key="23">
    <source>
        <dbReference type="ARBA" id="ARBA00022695"/>
    </source>
</evidence>
<dbReference type="GO" id="GO:0005198">
    <property type="term" value="F:structural molecule activity"/>
    <property type="evidence" value="ECO:0007669"/>
    <property type="project" value="InterPro"/>
</dbReference>
<dbReference type="Pfam" id="PF00548">
    <property type="entry name" value="Peptidase_C3"/>
    <property type="match status" value="1"/>
</dbReference>
<feature type="domain" description="Peptidase C3" evidence="66">
    <location>
        <begin position="1510"/>
        <end position="1688"/>
    </location>
</feature>
<evidence type="ECO:0000256" key="13">
    <source>
        <dbReference type="ARBA" id="ARBA00022520"/>
    </source>
</evidence>
<dbReference type="PROSITE" id="PS51874">
    <property type="entry name" value="PCV_3C_PRO"/>
    <property type="match status" value="1"/>
</dbReference>
<evidence type="ECO:0000256" key="39">
    <source>
        <dbReference type="ARBA" id="ARBA00022870"/>
    </source>
</evidence>
<keyword evidence="27 62" id="KW-0677">Repeat</keyword>
<comment type="subcellular location">
    <subcellularLocation>
        <location evidence="3">Host cytoplasmic vesicle membrane</location>
        <topology evidence="3">Peripheral membrane protein</topology>
        <orientation evidence="3">Cytoplasmic side</orientation>
    </subcellularLocation>
    <subcellularLocation>
        <location evidence="2">Host nucleus</location>
    </subcellularLocation>
    <subcellularLocation>
        <location evidence="4">Virion</location>
    </subcellularLocation>
</comment>
<dbReference type="GO" id="GO:0039618">
    <property type="term" value="C:T=pseudo3 icosahedral viral capsid"/>
    <property type="evidence" value="ECO:0007669"/>
    <property type="project" value="UniProtKB-KW"/>
</dbReference>
<keyword evidence="36 62" id="KW-0067">ATP-binding</keyword>
<evidence type="ECO:0000256" key="26">
    <source>
        <dbReference type="ARBA" id="ARBA00022723"/>
    </source>
</evidence>
<dbReference type="GO" id="GO:0042025">
    <property type="term" value="C:host cell nucleus"/>
    <property type="evidence" value="ECO:0007669"/>
    <property type="project" value="UniProtKB-SubCell"/>
</dbReference>
<dbReference type="GO" id="GO:0003723">
    <property type="term" value="F:RNA binding"/>
    <property type="evidence" value="ECO:0007669"/>
    <property type="project" value="UniProtKB-KW"/>
</dbReference>
<dbReference type="InterPro" id="IPR043504">
    <property type="entry name" value="Peptidase_S1_PA_chymotrypsin"/>
</dbReference>
<dbReference type="Gene3D" id="1.20.960.20">
    <property type="match status" value="1"/>
</dbReference>
<evidence type="ECO:0000256" key="31">
    <source>
        <dbReference type="ARBA" id="ARBA00022804"/>
    </source>
</evidence>
<reference evidence="67 68" key="1">
    <citation type="journal article" date="2016" name="Front. Microbiol.">
        <title>Comparative Genetic Analyses of Human Rhinovirus C (HRV-C) Complete Genome from Malaysia.</title>
        <authorList>
            <person name="Khaw Y.S."/>
            <person name="Chan Y.F."/>
            <person name="Jafar F.L."/>
            <person name="Othman N."/>
            <person name="Chee H.Y."/>
        </authorList>
    </citation>
    <scope>NUCLEOTIDE SEQUENCE [LARGE SCALE GENOMIC DNA]</scope>
    <source>
        <strain evidence="67">8713-MY-10</strain>
    </source>
</reference>
<feature type="region of interest" description="Disordered" evidence="63">
    <location>
        <begin position="215"/>
        <end position="239"/>
    </location>
</feature>
<evidence type="ECO:0000256" key="42">
    <source>
        <dbReference type="ARBA" id="ARBA00022953"/>
    </source>
</evidence>
<evidence type="ECO:0000259" key="66">
    <source>
        <dbReference type="PROSITE" id="PS51874"/>
    </source>
</evidence>
<dbReference type="InterPro" id="IPR001205">
    <property type="entry name" value="RNA-dir_pol_C"/>
</dbReference>
<evidence type="ECO:0000256" key="27">
    <source>
        <dbReference type="ARBA" id="ARBA00022737"/>
    </source>
</evidence>
<feature type="region of interest" description="Disordered" evidence="63">
    <location>
        <begin position="589"/>
        <end position="611"/>
    </location>
</feature>
<dbReference type="SUPFAM" id="SSF50494">
    <property type="entry name" value="Trypsin-like serine proteases"/>
    <property type="match status" value="2"/>
</dbReference>
<evidence type="ECO:0000256" key="50">
    <source>
        <dbReference type="ARBA" id="ARBA00023247"/>
    </source>
</evidence>
<dbReference type="InterPro" id="IPR001676">
    <property type="entry name" value="Picornavirus_capsid"/>
</dbReference>
<evidence type="ECO:0000256" key="14">
    <source>
        <dbReference type="ARBA" id="ARBA00022553"/>
    </source>
</evidence>
<evidence type="ECO:0000256" key="54">
    <source>
        <dbReference type="ARBA" id="ARBA00023296"/>
    </source>
</evidence>
<evidence type="ECO:0000256" key="18">
    <source>
        <dbReference type="ARBA" id="ARBA00022581"/>
    </source>
</evidence>
<evidence type="ECO:0000313" key="68">
    <source>
        <dbReference type="Proteomes" id="UP000145721"/>
    </source>
</evidence>
<evidence type="ECO:0000259" key="64">
    <source>
        <dbReference type="PROSITE" id="PS50507"/>
    </source>
</evidence>
<dbReference type="InterPro" id="IPR014759">
    <property type="entry name" value="Helicase_SF3_ssRNA_vir"/>
</dbReference>
<keyword evidence="28 62" id="KW-0547">Nucleotide-binding</keyword>
<evidence type="ECO:0000256" key="49">
    <source>
        <dbReference type="ARBA" id="ARBA00023200"/>
    </source>
</evidence>
<dbReference type="InterPro" id="IPR043502">
    <property type="entry name" value="DNA/RNA_pol_sf"/>
</dbReference>
<keyword evidence="30 62" id="KW-0378">Hydrolase</keyword>
<keyword evidence="47 62" id="KW-0472">Membrane</keyword>
<evidence type="ECO:0000256" key="17">
    <source>
        <dbReference type="ARBA" id="ARBA00022562"/>
    </source>
</evidence>
<evidence type="ECO:0000256" key="19">
    <source>
        <dbReference type="ARBA" id="ARBA00022595"/>
    </source>
</evidence>
<name>A0A0U1YYL5_9ENTO</name>
<dbReference type="GO" id="GO:0006351">
    <property type="term" value="P:DNA-templated transcription"/>
    <property type="evidence" value="ECO:0007669"/>
    <property type="project" value="InterPro"/>
</dbReference>
<keyword evidence="14" id="KW-0597">Phosphoprotein</keyword>
<keyword evidence="16 62" id="KW-0167">Capsid protein</keyword>
<sequence precursor="true">MGAQVSRQNNGTHENGITATQGSVIKYFNINYYKDSASSGLSRQDFSQDPSKFTQPLVDTLTNPALMSPSVEACGFSDRLKQITIGNSTITTQDSLNTVLAYGEWPTYLSDIDATSVDKPTHPETSADRFYTLTSVNRGATSNGWWWKLPDALKDMGVFGQNMYYHSMGRSGFIVHVQCNATKFHSGALIVAVVPEHQLAYIGGTKVNIGYNHTHPGEDGHTILGPDPTHNRGQNNPDEDPLFNCNGTLLGNITIYPHQLINLRTNNSSTIVIPYLNCVPMDNMLRHNNVSLVIIPLVKLRPGTSGINTIPITVSIAPYKSEFSGAMEKQQLHQGLPTRLPSGSQQFMTTEDEQSANILPGFHPSKKIHIPGQITNIMHMARVDSFIPLNNTAAEIGKVGMYCIPIPKKTNNDLILALPLKMDNTLFSTTLLGEVLNYFANWSGSITITFMCVCDAFSTGKFLIAYTPPGGRLPQSRKEAMLGVHIIWDLGLQSSCTLVVPWISSGFYRRTTSDNFTAGGYISLWYQTDFVPSTASTIGTIVATCSACPDMSVRMLRDSPMMKQEQALQNNDPVSNFIDATLEEVLVVPDTKPSGPQHTTRPSNLGAMEIGASSDATPESMLETRYVYNTNTNVEAEIEMFLGRSAVWGNIQLNNTGYYKWKINFQEQAHIRKKFELFTYLRFDMEITIVTNNTGLMQIMFVPPGIEGPKDHEDMRWDSASNPSVFYQPNSGFPRFTIPFTGLASAYYMFYDGYSTTSTSTENEYGIAPTNDMGTLCFRALDDKERRNIRIFVKPKHITAWMPRPPRAVEYTHKYSTNYHYKADDNTSTLTDRHFLTPRDTITTAGPSDLCVHTKEAKYMCAHLTQPGDDTILLAISADLQVDSVREPGEDFIPTCDCTFGCYYSRSKDRYFPIQVVAHDWYEIQESDYYPKHIQYNLLIGEGHCQPGDCGGKLLCKHGVIGMITAGGDNHVAFIDLRPYACLSEHQGVVSEYFTQLGSAFGEGFTTNVQNHFSQLSQSITDNLTQKVVKWLIRIISALTIMIRNNSDLPTVLATLALLGCSGSPWSFLKDKICKWLEIQRPASKQSDSWLRKFTECCNAAKGLEWISLKIGKFIDWLKEKLIPTVQRKKDILDRCKKISLLEEQVNGFSSADSCAQQQLIVEVDTLKKGLDNLAPLYAYENKRVTKIQKDLRQLTAYLKTHRHEPVCMLLHGSPGSGKSLVTSVISRGLTTEAGVYSLPPDPKHFDGYDQQKVVIMDDLGQNPDGKDLSTFCQMVSTTDFVVPMAALEDKGKSFTSQYVLASTNLDTLTPPTVTIPEAIKRRFFIDADLVVTSKYRNSQGLLDTAKSLQPCTDCPKPPHYKSCCPLLCGKAVVVQDRKTKANFSVNTVVEQLRHENEVRRKVKHNLEAIFQGLGDSTTPGFIVDLLSSSKDPRVIEYCNEQGWIGKAGSTIERDFNYVHYILNCLGSLVLILGTIYALYKLMCMTQGPYTGLAAPPVKKPELRKATLQGPEHEFIRALVKRNCHVITTSRGEFNMLGIHDNCAVVPTHAECGDVVDIDGREVRVLKQQVLTDLNDVDTEITLLWLDQNEKFRDIRRFIPEHIQEWPNMHLATNVTKFPMLDVEVGRVIPYGEINLSGNPTCRLLKYNYPTKPGQCGGVIVNTGNVIAIHVGGNGRVGYGAALLRKYFVQAQGEITSKSSVKDHNINPINTPEKSKLQPSIFYDIFPGKKEPAALSNRDPRLEVDLKESVLAKYKGNPEVSWNENIQIAVDHYSAQLYMLDINPEPISMEQAVYGIENLEPLDLTTSAGYPYVTLGLKKKDLVNKTTRDVTKLQDMIDKYGIDLPYVTYLKDELRTPEKIKKGKTRAIEAASINDTVQFRMIFGNLFSVFHANPGVLTGSAVGCNPDVFWSQMYACMDGNLLAFDYTNYDGSLHPIWFKALGKVLDNLGFPGHLTSKLCNTTHIYRDQVYTVEGGMPSGICGTSIFNTMINNIIIRTLILDTYKNIDLDKLKIIAYGDDVVVSYPFNLESKEIAATGKNYGLTITPPDKGEEFTTVDWSNVTFLKRHFKPDSKYKFLIHPVYAMDDVYESIRWTKDPKNTQDHVHSLCLLAWHNGEEVYEDFRSKIRSTPIGRSLYTPPYSVLYRQWIDLFI</sequence>
<dbReference type="Gene3D" id="6.10.20.20">
    <property type="entry name" value="Poliovirus 3A protein-like"/>
    <property type="match status" value="1"/>
</dbReference>
<organism evidence="67 68">
    <name type="scientific">Rhinovirus C</name>
    <dbReference type="NCBI Taxonomy" id="463676"/>
    <lineage>
        <taxon>Viruses</taxon>
        <taxon>Riboviria</taxon>
        <taxon>Orthornavirae</taxon>
        <taxon>Pisuviricota</taxon>
        <taxon>Pisoniviricetes</taxon>
        <taxon>Picornavirales</taxon>
        <taxon>Picornaviridae</taxon>
        <taxon>Ensavirinae</taxon>
        <taxon>Enterovirus</taxon>
        <taxon>Enterovirus cerhino</taxon>
    </lineage>
</organism>
<comment type="function">
    <text evidence="62">Protease 3C: Major viral protease that mediates proteolytic processing of the polyprotein. Cleaves host EIF5B, contributing to host translation shutoff. Cleaves also host PABPC1, contributing to host translation shutoff.</text>
</comment>
<keyword evidence="31 62" id="KW-1161">Viral attachment to host cell</keyword>
<keyword evidence="18 62" id="KW-0945">Host-virus interaction</keyword>
<evidence type="ECO:0000256" key="33">
    <source>
        <dbReference type="ARBA" id="ARBA00022807"/>
    </source>
</evidence>
<evidence type="ECO:0000256" key="41">
    <source>
        <dbReference type="ARBA" id="ARBA00022890"/>
    </source>
</evidence>
<evidence type="ECO:0000256" key="60">
    <source>
        <dbReference type="ARBA" id="ARBA00047631"/>
    </source>
</evidence>
<evidence type="ECO:0000256" key="1">
    <source>
        <dbReference type="ARBA" id="ARBA00001946"/>
    </source>
</evidence>
<keyword evidence="52 62" id="KW-0899">Viral immunoevasion</keyword>
<evidence type="ECO:0000256" key="58">
    <source>
        <dbReference type="ARBA" id="ARBA00046425"/>
    </source>
</evidence>
<comment type="function">
    <text evidence="62">Protein 2B: Plays an essential role in the virus replication cycle by acting as a viroporin. Creates a pore in the host reticulum endoplasmic and as a consequence releases Ca2+ in the cytoplasm of infected cell. In turn, high levels of cytoplasmic calcium may trigger membrane trafficking and transport of viral ER-associated proteins to viroplasms, sites of viral genome replication.</text>
</comment>
<keyword evidence="20 62" id="KW-1090">Inhibition of host innate immune response by virus</keyword>
<evidence type="ECO:0000256" key="55">
    <source>
        <dbReference type="ARBA" id="ARBA00023303"/>
    </source>
</evidence>
<keyword evidence="23 62" id="KW-0548">Nucleotidyltransferase</keyword>
<evidence type="ECO:0000256" key="62">
    <source>
        <dbReference type="RuleBase" id="RU364118"/>
    </source>
</evidence>
<dbReference type="EC" id="2.7.7.48" evidence="62"/>
<dbReference type="GO" id="GO:0044162">
    <property type="term" value="C:host cell cytoplasmic vesicle membrane"/>
    <property type="evidence" value="ECO:0007669"/>
    <property type="project" value="UniProtKB-SubCell"/>
</dbReference>
<dbReference type="InterPro" id="IPR029053">
    <property type="entry name" value="Viral_coat"/>
</dbReference>
<dbReference type="Pfam" id="PF01552">
    <property type="entry name" value="Pico_P2B"/>
    <property type="match status" value="1"/>
</dbReference>
<keyword evidence="35" id="KW-0862">Zinc</keyword>
<comment type="function">
    <text evidence="62">Protein 2C: Induces and associates with structural rearrangements of intracellular membranes. Displays RNA-binding, nucleotide binding and NTPase activities. May play a role in virion morphogenesis and viral RNA encapsidation by interacting with the capsid protein VP3.</text>
</comment>
<evidence type="ECO:0000256" key="61">
    <source>
        <dbReference type="ARBA" id="ARBA00054285"/>
    </source>
</evidence>
<evidence type="ECO:0000259" key="65">
    <source>
        <dbReference type="PROSITE" id="PS51218"/>
    </source>
</evidence>
<dbReference type="EMBL" id="KJ675506">
    <property type="protein sequence ID" value="AJO54282.1"/>
    <property type="molecule type" value="Genomic_RNA"/>
</dbReference>
<keyword evidence="13 62" id="KW-0191">Covalent protein-RNA linkage</keyword>
<dbReference type="InterPro" id="IPR003138">
    <property type="entry name" value="Pico_P1A"/>
</dbReference>
<keyword evidence="15 62" id="KW-1192">Host mRNA suppression by virus</keyword>
<evidence type="ECO:0000256" key="57">
    <source>
        <dbReference type="ARBA" id="ARBA00045482"/>
    </source>
</evidence>
<dbReference type="Pfam" id="PF00073">
    <property type="entry name" value="Rhv"/>
    <property type="match status" value="2"/>
</dbReference>
<keyword evidence="21 62" id="KW-0645">Protease</keyword>
<evidence type="ECO:0000256" key="2">
    <source>
        <dbReference type="ARBA" id="ARBA00004147"/>
    </source>
</evidence>
<dbReference type="GO" id="GO:0005524">
    <property type="term" value="F:ATP binding"/>
    <property type="evidence" value="ECO:0007669"/>
    <property type="project" value="UniProtKB-KW"/>
</dbReference>
<comment type="subunit">
    <text evidence="62">Capsid protein VP1: Interacts with capsid protein VP0, and capsid protein VP3 to form heterotrimeric protomers. Five protomers subsequently associate to form pentamers which serve as building blocks for the capsid. Interacts with capsid protein VP2, capsid protein VP3 and capsid protein VP4 following cleavage of capsid protein VP0.</text>
</comment>
<evidence type="ECO:0000256" key="35">
    <source>
        <dbReference type="ARBA" id="ARBA00022833"/>
    </source>
</evidence>
<comment type="catalytic activity">
    <reaction evidence="62">
        <text>Selective cleavage of Gln-|-Gly bond in the poliovirus polyprotein. In other picornavirus reactions Glu may be substituted for Gln, and Ser or Thr for Gly.</text>
        <dbReference type="EC" id="3.4.22.28"/>
    </reaction>
</comment>
<dbReference type="InterPro" id="IPR000605">
    <property type="entry name" value="Helicase_SF3_ssDNA/RNA_vir"/>
</dbReference>
<dbReference type="Gene3D" id="4.10.880.10">
    <property type="entry name" value="Poliovirus 3D polymerase Domain 1 (Nucleotidyltransferase)"/>
    <property type="match status" value="2"/>
</dbReference>
<evidence type="ECO:0000256" key="28">
    <source>
        <dbReference type="ARBA" id="ARBA00022741"/>
    </source>
</evidence>
<dbReference type="Gene3D" id="2.60.120.20">
    <property type="match status" value="3"/>
</dbReference>
<dbReference type="GO" id="GO:0006508">
    <property type="term" value="P:proteolysis"/>
    <property type="evidence" value="ECO:0007669"/>
    <property type="project" value="UniProtKB-KW"/>
</dbReference>
<feature type="compositionally biased region" description="Polar residues" evidence="63">
    <location>
        <begin position="594"/>
        <end position="603"/>
    </location>
</feature>
<evidence type="ECO:0000256" key="29">
    <source>
        <dbReference type="ARBA" id="ARBA00022771"/>
    </source>
</evidence>
<comment type="function">
    <text evidence="62">Viral protein genome-linked: acts as a primer for viral RNA replication and remains covalently bound to viral genomic RNA. VPg is uridylylated prior to priming replication into VPg-pUpU. The oriI viral genomic sequence may act as a template for this. The VPg-pUpU is then used as primer on the genomic RNA poly(A) by the RNA-dependent RNA polymerase to replicate the viral genome.</text>
</comment>
<dbReference type="InterPro" id="IPR014838">
    <property type="entry name" value="P3A"/>
</dbReference>
<keyword evidence="44 62" id="KW-1182">Viral ion channel</keyword>
<dbReference type="GO" id="GO:0052170">
    <property type="term" value="P:symbiont-mediated suppression of host innate immune response"/>
    <property type="evidence" value="ECO:0007669"/>
    <property type="project" value="UniProtKB-KW"/>
</dbReference>
<dbReference type="EC" id="3.6.1.15" evidence="62"/>
<evidence type="ECO:0000256" key="3">
    <source>
        <dbReference type="ARBA" id="ARBA00004295"/>
    </source>
</evidence>
<comment type="subunit">
    <text evidence="6">Interacts with RNA-directed RNA polymerase.</text>
</comment>
<comment type="function">
    <text evidence="61">Acts as a primer for viral RNA replication and remains covalently bound to viral genomic RNA. VPg is uridylylated prior to priming replication into VPg-pUpU. The oriI viral genomic sequence may act as a template for this. The VPg-pUpU is then used as primer on the genomic RNA poly(A) by the RNA-dependent RNA polymerase to replicate the viral genome. During genome replication, the VPg-RNA linkage is removed by the host TDP2, thereby accelerating replication. During the late stage of the replication cycle, host TDP2 is excluded from sites of viral RNA synthesis and encapsidation, allowing for the generation of progeny virions.</text>
</comment>
<keyword evidence="39 62" id="KW-1043">Host membrane</keyword>
<proteinExistence type="inferred from homology"/>
<evidence type="ECO:0000256" key="43">
    <source>
        <dbReference type="ARBA" id="ARBA00022995"/>
    </source>
</evidence>
<keyword evidence="29" id="KW-0863">Zinc-finger</keyword>
<keyword evidence="42 62" id="KW-0693">Viral RNA replication</keyword>
<keyword evidence="17" id="KW-1048">Host nucleus</keyword>
<dbReference type="Pfam" id="PF00680">
    <property type="entry name" value="RdRP_1"/>
    <property type="match status" value="1"/>
</dbReference>
<comment type="subunit">
    <text evidence="58">Homodimer. Interacts with host GBF1. Interacts (via GOLD domain) with host ACBD3 (via GOLD domain); this interaction allows the formation of a viral protein 3A/ACBD3 heterotetramer with a 2:2 stoichiometry, which will stimulate the recruitment of host PI4KB in order to synthesize PI4P at the viral RNA replication sites.</text>
</comment>
<keyword evidence="22 62" id="KW-0808">Transferase</keyword>
<comment type="function">
    <text evidence="62">Protein 3CD: Involved in the viral replication complex and viral polypeptide maturation. It exhibits protease activity with a specificity and catalytic efficiency that is different from protease 3C. Protein 3CD lacks polymerase activity. Protein 3CD binds to the 5'UTR of the viral genome.</text>
</comment>
<dbReference type="SUPFAM" id="SSF56672">
    <property type="entry name" value="DNA/RNA polymerases"/>
    <property type="match status" value="1"/>
</dbReference>
<comment type="function">
    <text evidence="62">Protease 2A: Cysteine protease that cleaves viral polyprotein and specific host proteins.</text>
</comment>
<dbReference type="GO" id="GO:0015267">
    <property type="term" value="F:channel activity"/>
    <property type="evidence" value="ECO:0007669"/>
    <property type="project" value="UniProtKB-KW"/>
</dbReference>
<evidence type="ECO:0000256" key="46">
    <source>
        <dbReference type="ARBA" id="ARBA00023065"/>
    </source>
</evidence>
<dbReference type="SUPFAM" id="SSF52540">
    <property type="entry name" value="P-loop containing nucleoside triphosphate hydrolases"/>
    <property type="match status" value="1"/>
</dbReference>
<evidence type="ECO:0000256" key="24">
    <source>
        <dbReference type="ARBA" id="ARBA00022706"/>
    </source>
</evidence>
<keyword evidence="9 62" id="KW-0813">Transport</keyword>
<evidence type="ECO:0000256" key="22">
    <source>
        <dbReference type="ARBA" id="ARBA00022679"/>
    </source>
</evidence>
<comment type="function">
    <text evidence="62">Capsid protein VP0: Component of immature procapsids, which is cleaved into capsid proteins VP4 and VP2 after maturation. Allows the capsid to remain inactive before the maturation step.</text>
</comment>
<evidence type="ECO:0000256" key="53">
    <source>
        <dbReference type="ARBA" id="ARBA00023288"/>
    </source>
</evidence>
<evidence type="ECO:0000256" key="34">
    <source>
        <dbReference type="ARBA" id="ARBA00022809"/>
    </source>
</evidence>
<comment type="function">
    <text evidence="62">RNA-directed RNA polymerase: Replicates the viral genomic RNA on the surface of intracellular membranes. May form linear arrays of subunits that propagate along a strong head-to-tail interaction called interface-I. Covalently attaches UMP to a tyrosine of VPg, which is used to prime RNA synthesis. The positive stranded RNA genome is first replicated at virus induced membranous vesicles, creating a dsRNA genomic replication form. This dsRNA is then used as template to synthesize positive stranded RNA genomes. ss(+)RNA genomes are either translated, replicated or encapsidated.</text>
</comment>